<name>A0A286E1S4_9NEIS</name>
<feature type="transmembrane region" description="Helical" evidence="6">
    <location>
        <begin position="442"/>
        <end position="464"/>
    </location>
</feature>
<feature type="transmembrane region" description="Helical" evidence="6">
    <location>
        <begin position="127"/>
        <end position="151"/>
    </location>
</feature>
<evidence type="ECO:0000256" key="5">
    <source>
        <dbReference type="SAM" id="MobiDB-lite"/>
    </source>
</evidence>
<dbReference type="RefSeq" id="WP_097113158.1">
    <property type="nucleotide sequence ID" value="NZ_CP083931.1"/>
</dbReference>
<feature type="region of interest" description="Disordered" evidence="5">
    <location>
        <begin position="601"/>
        <end position="622"/>
    </location>
</feature>
<proteinExistence type="predicted"/>
<dbReference type="Proteomes" id="UP000219669">
    <property type="component" value="Unassembled WGS sequence"/>
</dbReference>
<protein>
    <submittedName>
        <fullName evidence="9">O-antigen ligase</fullName>
    </submittedName>
</protein>
<dbReference type="GO" id="GO:0016874">
    <property type="term" value="F:ligase activity"/>
    <property type="evidence" value="ECO:0007669"/>
    <property type="project" value="UniProtKB-KW"/>
</dbReference>
<comment type="subcellular location">
    <subcellularLocation>
        <location evidence="1">Membrane</location>
        <topology evidence="1">Multi-pass membrane protein</topology>
    </subcellularLocation>
</comment>
<dbReference type="PANTHER" id="PTHR37422:SF21">
    <property type="entry name" value="EXOQ-LIKE PROTEIN"/>
    <property type="match status" value="1"/>
</dbReference>
<reference evidence="9 10" key="1">
    <citation type="submission" date="2017-09" db="EMBL/GenBank/DDBJ databases">
        <authorList>
            <person name="Ehlers B."/>
            <person name="Leendertz F.H."/>
        </authorList>
    </citation>
    <scope>NUCLEOTIDE SEQUENCE [LARGE SCALE GENOMIC DNA]</scope>
    <source>
        <strain evidence="9 10">DSM 16848</strain>
    </source>
</reference>
<feature type="transmembrane region" description="Helical" evidence="6">
    <location>
        <begin position="101"/>
        <end position="120"/>
    </location>
</feature>
<keyword evidence="2 6" id="KW-0812">Transmembrane</keyword>
<organism evidence="9 10">
    <name type="scientific">Alysiella filiformis DSM 16848</name>
    <dbReference type="NCBI Taxonomy" id="1120981"/>
    <lineage>
        <taxon>Bacteria</taxon>
        <taxon>Pseudomonadati</taxon>
        <taxon>Pseudomonadota</taxon>
        <taxon>Betaproteobacteria</taxon>
        <taxon>Neisseriales</taxon>
        <taxon>Neisseriaceae</taxon>
        <taxon>Alysiella</taxon>
    </lineage>
</organism>
<feature type="transmembrane region" description="Helical" evidence="6">
    <location>
        <begin position="37"/>
        <end position="61"/>
    </location>
</feature>
<sequence length="622" mass="70106">MTNNQSLWRMALLPVWVGFVLIAAVPFLSIWRTGPQLGFFIESGSLLFVLLFVLASVLLGKNLSGSLKNVPRASWYFLAMAAFWAIQARALNVVYVGLSDVVAWIFVGYALLAWACRAWIKRVGQEPIVAILAWALVLGALAQSVVGWLQYTDLAGHFSGYLMYRQGIVEGQLGQRNHFGHYMMWGVLSCAWLWGQKRLHGILALILLMNFSAVMALTGSRTIFAYVLGLALLLPVWRVFADKSHNRHIATLALAGIGVVLAQFFVEDLMRFFSQNAALESAAERLNNHAFGGSGRNYEWQKAWQIFLSAPLWGHGWGSYAYQGFLLDVYPNGFRPYETNVLFTHSHNSFLNLLAEMGLLGTVLVLGGMVWAISGSLKQPRSSASLLLLALMSVSLLHSVLEYPLWYVYFLSAFALFICLHDNPPNTENTHSGSLKREKIGIALATALCLAMLAGTVRLAFAYADLNRFARTGGNLVEKNEKIMGLRHISQTQPILRYYADLSLLEYLNPHSTNQPKWAYRVARDNALFRPYANAHHWGFTAYQQGEIETAQQWLQHMYRYYPSKMPYYGSIVMNAPHYPKLRDDYTRICQDYYRRIQQTSQCAEGLPPNPQTKAASRQPEM</sequence>
<evidence type="ECO:0000259" key="8">
    <source>
        <dbReference type="Pfam" id="PF11846"/>
    </source>
</evidence>
<evidence type="ECO:0000256" key="4">
    <source>
        <dbReference type="ARBA" id="ARBA00023136"/>
    </source>
</evidence>
<accession>A0A286E1S4</accession>
<evidence type="ECO:0000313" key="10">
    <source>
        <dbReference type="Proteomes" id="UP000219669"/>
    </source>
</evidence>
<gene>
    <name evidence="9" type="ORF">SAMN02746062_00069</name>
</gene>
<evidence type="ECO:0000313" key="9">
    <source>
        <dbReference type="EMBL" id="SOD64857.1"/>
    </source>
</evidence>
<keyword evidence="10" id="KW-1185">Reference proteome</keyword>
<feature type="domain" description="Virulence factor membrane-bound polymerase C-terminal" evidence="8">
    <location>
        <begin position="387"/>
        <end position="564"/>
    </location>
</feature>
<dbReference type="Pfam" id="PF11846">
    <property type="entry name" value="Wzy_C_2"/>
    <property type="match status" value="1"/>
</dbReference>
<dbReference type="InterPro" id="IPR007016">
    <property type="entry name" value="O-antigen_ligase-rel_domated"/>
</dbReference>
<evidence type="ECO:0000256" key="6">
    <source>
        <dbReference type="SAM" id="Phobius"/>
    </source>
</evidence>
<dbReference type="OrthoDB" id="4448at2"/>
<dbReference type="EMBL" id="OCNF01000001">
    <property type="protein sequence ID" value="SOD64857.1"/>
    <property type="molecule type" value="Genomic_DNA"/>
</dbReference>
<evidence type="ECO:0000256" key="3">
    <source>
        <dbReference type="ARBA" id="ARBA00022989"/>
    </source>
</evidence>
<keyword evidence="4 6" id="KW-0472">Membrane</keyword>
<dbReference type="GO" id="GO:0016020">
    <property type="term" value="C:membrane"/>
    <property type="evidence" value="ECO:0007669"/>
    <property type="project" value="UniProtKB-SubCell"/>
</dbReference>
<keyword evidence="3 6" id="KW-1133">Transmembrane helix</keyword>
<feature type="transmembrane region" description="Helical" evidence="6">
    <location>
        <begin position="384"/>
        <end position="400"/>
    </location>
</feature>
<dbReference type="AlphaFoldDB" id="A0A286E1S4"/>
<feature type="domain" description="O-antigen ligase-related" evidence="7">
    <location>
        <begin position="211"/>
        <end position="366"/>
    </location>
</feature>
<evidence type="ECO:0000259" key="7">
    <source>
        <dbReference type="Pfam" id="PF04932"/>
    </source>
</evidence>
<feature type="transmembrane region" description="Helical" evidence="6">
    <location>
        <begin position="179"/>
        <end position="195"/>
    </location>
</feature>
<dbReference type="PANTHER" id="PTHR37422">
    <property type="entry name" value="TEICHURONIC ACID BIOSYNTHESIS PROTEIN TUAE"/>
    <property type="match status" value="1"/>
</dbReference>
<feature type="transmembrane region" description="Helical" evidence="6">
    <location>
        <begin position="12"/>
        <end position="31"/>
    </location>
</feature>
<keyword evidence="9" id="KW-0436">Ligase</keyword>
<feature type="transmembrane region" description="Helical" evidence="6">
    <location>
        <begin position="73"/>
        <end position="95"/>
    </location>
</feature>
<evidence type="ECO:0000256" key="2">
    <source>
        <dbReference type="ARBA" id="ARBA00022692"/>
    </source>
</evidence>
<dbReference type="InterPro" id="IPR051533">
    <property type="entry name" value="WaaL-like"/>
</dbReference>
<dbReference type="InterPro" id="IPR021797">
    <property type="entry name" value="Wzy_C_2"/>
</dbReference>
<dbReference type="Pfam" id="PF04932">
    <property type="entry name" value="Wzy_C"/>
    <property type="match status" value="1"/>
</dbReference>
<feature type="transmembrane region" description="Helical" evidence="6">
    <location>
        <begin position="248"/>
        <end position="266"/>
    </location>
</feature>
<feature type="transmembrane region" description="Helical" evidence="6">
    <location>
        <begin position="202"/>
        <end position="217"/>
    </location>
</feature>
<evidence type="ECO:0000256" key="1">
    <source>
        <dbReference type="ARBA" id="ARBA00004141"/>
    </source>
</evidence>
<feature type="transmembrane region" description="Helical" evidence="6">
    <location>
        <begin position="223"/>
        <end position="241"/>
    </location>
</feature>
<feature type="transmembrane region" description="Helical" evidence="6">
    <location>
        <begin position="350"/>
        <end position="372"/>
    </location>
</feature>